<gene>
    <name evidence="2" type="ordered locus">HNE_1328</name>
</gene>
<accession>Q0C2J7</accession>
<name>Q0C2J7_HYPNA</name>
<feature type="region of interest" description="Disordered" evidence="1">
    <location>
        <begin position="20"/>
        <end position="41"/>
    </location>
</feature>
<dbReference type="STRING" id="228405.HNE_1328"/>
<evidence type="ECO:0000313" key="2">
    <source>
        <dbReference type="EMBL" id="ABI77748.1"/>
    </source>
</evidence>
<sequence>MRISRKTETEIMFKGLPTYRSSSVSSQPEVPSAQLCGQPANDHGPGLFLDRLIADGDPGDLISLLHRQAAWRGLLSHGHPTSHG</sequence>
<dbReference type="AlphaFoldDB" id="Q0C2J7"/>
<organism evidence="2 3">
    <name type="scientific">Hyphomonas neptunium (strain ATCC 15444)</name>
    <dbReference type="NCBI Taxonomy" id="228405"/>
    <lineage>
        <taxon>Bacteria</taxon>
        <taxon>Pseudomonadati</taxon>
        <taxon>Pseudomonadota</taxon>
        <taxon>Alphaproteobacteria</taxon>
        <taxon>Hyphomonadales</taxon>
        <taxon>Hyphomonadaceae</taxon>
        <taxon>Hyphomonas</taxon>
    </lineage>
</organism>
<evidence type="ECO:0000313" key="3">
    <source>
        <dbReference type="Proteomes" id="UP000001959"/>
    </source>
</evidence>
<dbReference type="HOGENOM" id="CLU_2523056_0_0_5"/>
<dbReference type="Proteomes" id="UP000001959">
    <property type="component" value="Chromosome"/>
</dbReference>
<evidence type="ECO:0000256" key="1">
    <source>
        <dbReference type="SAM" id="MobiDB-lite"/>
    </source>
</evidence>
<dbReference type="KEGG" id="hne:HNE_1328"/>
<reference evidence="2 3" key="1">
    <citation type="journal article" date="2006" name="J. Bacteriol.">
        <title>Comparative genomic evidence for a close relationship between the dimorphic prosthecate bacteria Hyphomonas neptunium and Caulobacter crescentus.</title>
        <authorList>
            <person name="Badger J.H."/>
            <person name="Hoover T.R."/>
            <person name="Brun Y.V."/>
            <person name="Weiner R.M."/>
            <person name="Laub M.T."/>
            <person name="Alexandre G."/>
            <person name="Mrazek J."/>
            <person name="Ren Q."/>
            <person name="Paulsen I.T."/>
            <person name="Nelson K.E."/>
            <person name="Khouri H.M."/>
            <person name="Radune D."/>
            <person name="Sosa J."/>
            <person name="Dodson R.J."/>
            <person name="Sullivan S.A."/>
            <person name="Rosovitz M.J."/>
            <person name="Madupu R."/>
            <person name="Brinkac L.M."/>
            <person name="Durkin A.S."/>
            <person name="Daugherty S.C."/>
            <person name="Kothari S.P."/>
            <person name="Giglio M.G."/>
            <person name="Zhou L."/>
            <person name="Haft D.H."/>
            <person name="Selengut J.D."/>
            <person name="Davidsen T.M."/>
            <person name="Yang Q."/>
            <person name="Zafar N."/>
            <person name="Ward N.L."/>
        </authorList>
    </citation>
    <scope>NUCLEOTIDE SEQUENCE [LARGE SCALE GENOMIC DNA]</scope>
    <source>
        <strain evidence="2 3">ATCC 15444</strain>
    </source>
</reference>
<dbReference type="RefSeq" id="WP_011646346.1">
    <property type="nucleotide sequence ID" value="NC_008358.1"/>
</dbReference>
<dbReference type="EMBL" id="CP000158">
    <property type="protein sequence ID" value="ABI77748.1"/>
    <property type="molecule type" value="Genomic_DNA"/>
</dbReference>
<proteinExistence type="predicted"/>
<protein>
    <submittedName>
        <fullName evidence="2">Uncharacterized protein</fullName>
    </submittedName>
</protein>
<keyword evidence="3" id="KW-1185">Reference proteome</keyword>
<feature type="compositionally biased region" description="Low complexity" evidence="1">
    <location>
        <begin position="21"/>
        <end position="32"/>
    </location>
</feature>